<evidence type="ECO:0000313" key="3">
    <source>
        <dbReference type="Proteomes" id="UP000281406"/>
    </source>
</evidence>
<gene>
    <name evidence="2" type="ORF">DPX16_5751</name>
</gene>
<sequence length="233" mass="25693">MTPALSAARVARPASREGSESVATRPPVPTAPHAAQTCPYLHTKAYPSDTTELPLGAARASRSSNYTFSMIFLSTTGKAYPSDAVSIELLSDATRASQSSNHTLICPARLTRLMLTPSRAPARSQYKFRRTRRLPERDVNGAAVNSGGARSRILVLDEETERDRPCRAGRRRRLSSFRLTVLVRQLERKLCSRAPGGSRVAEGLPLRRENTEFLFRNAHFLSWILSFNGSLAP</sequence>
<dbReference type="EMBL" id="RJVU01001449">
    <property type="protein sequence ID" value="ROL55241.1"/>
    <property type="molecule type" value="Genomic_DNA"/>
</dbReference>
<reference evidence="2 3" key="1">
    <citation type="submission" date="2018-10" db="EMBL/GenBank/DDBJ databases">
        <title>Genome assembly for a Yunnan-Guizhou Plateau 3E fish, Anabarilius grahami (Regan), and its evolutionary and genetic applications.</title>
        <authorList>
            <person name="Jiang W."/>
        </authorList>
    </citation>
    <scope>NUCLEOTIDE SEQUENCE [LARGE SCALE GENOMIC DNA]</scope>
    <source>
        <strain evidence="2">AG-KIZ</strain>
        <tissue evidence="2">Muscle</tissue>
    </source>
</reference>
<feature type="region of interest" description="Disordered" evidence="1">
    <location>
        <begin position="1"/>
        <end position="35"/>
    </location>
</feature>
<comment type="caution">
    <text evidence="2">The sequence shown here is derived from an EMBL/GenBank/DDBJ whole genome shotgun (WGS) entry which is preliminary data.</text>
</comment>
<accession>A0A3N0ZA38</accession>
<name>A0A3N0ZA38_ANAGA</name>
<dbReference type="Proteomes" id="UP000281406">
    <property type="component" value="Unassembled WGS sequence"/>
</dbReference>
<evidence type="ECO:0000256" key="1">
    <source>
        <dbReference type="SAM" id="MobiDB-lite"/>
    </source>
</evidence>
<evidence type="ECO:0000313" key="2">
    <source>
        <dbReference type="EMBL" id="ROL55241.1"/>
    </source>
</evidence>
<dbReference type="AlphaFoldDB" id="A0A3N0ZA38"/>
<keyword evidence="3" id="KW-1185">Reference proteome</keyword>
<proteinExistence type="predicted"/>
<organism evidence="2 3">
    <name type="scientific">Anabarilius grahami</name>
    <name type="common">Kanglang fish</name>
    <name type="synonym">Barilius grahami</name>
    <dbReference type="NCBI Taxonomy" id="495550"/>
    <lineage>
        <taxon>Eukaryota</taxon>
        <taxon>Metazoa</taxon>
        <taxon>Chordata</taxon>
        <taxon>Craniata</taxon>
        <taxon>Vertebrata</taxon>
        <taxon>Euteleostomi</taxon>
        <taxon>Actinopterygii</taxon>
        <taxon>Neopterygii</taxon>
        <taxon>Teleostei</taxon>
        <taxon>Ostariophysi</taxon>
        <taxon>Cypriniformes</taxon>
        <taxon>Xenocyprididae</taxon>
        <taxon>Xenocypridinae</taxon>
        <taxon>Xenocypridinae incertae sedis</taxon>
        <taxon>Anabarilius</taxon>
    </lineage>
</organism>
<protein>
    <submittedName>
        <fullName evidence="2">Uncharacterized protein</fullName>
    </submittedName>
</protein>